<keyword evidence="4" id="KW-0235">DNA replication</keyword>
<evidence type="ECO:0000256" key="11">
    <source>
        <dbReference type="ARBA" id="ARBA00038905"/>
    </source>
</evidence>
<dbReference type="Gene3D" id="3.90.79.10">
    <property type="entry name" value="Nucleoside Triphosphate Pyrophosphohydrolase"/>
    <property type="match status" value="1"/>
</dbReference>
<dbReference type="PRINTS" id="PR00502">
    <property type="entry name" value="NUDIXFAMILY"/>
</dbReference>
<comment type="caution">
    <text evidence="13">The sequence shown here is derived from an EMBL/GenBank/DDBJ whole genome shotgun (WGS) entry which is preliminary data.</text>
</comment>
<comment type="catalytic activity">
    <reaction evidence="10">
        <text>8-oxo-dGTP + H2O = 8-oxo-dGMP + diphosphate + H(+)</text>
        <dbReference type="Rhea" id="RHEA:31575"/>
        <dbReference type="ChEBI" id="CHEBI:15377"/>
        <dbReference type="ChEBI" id="CHEBI:15378"/>
        <dbReference type="ChEBI" id="CHEBI:33019"/>
        <dbReference type="ChEBI" id="CHEBI:63224"/>
        <dbReference type="ChEBI" id="CHEBI:77896"/>
        <dbReference type="EC" id="3.6.1.55"/>
    </reaction>
</comment>
<proteinExistence type="inferred from homology"/>
<gene>
    <name evidence="13" type="ORF">G443_002583</name>
</gene>
<reference evidence="13 14" key="1">
    <citation type="submission" date="2013-07" db="EMBL/GenBank/DDBJ databases">
        <authorList>
            <consortium name="DOE Joint Genome Institute"/>
            <person name="Reeve W."/>
            <person name="Huntemann M."/>
            <person name="Han J."/>
            <person name="Chen A."/>
            <person name="Kyrpides N."/>
            <person name="Mavromatis K."/>
            <person name="Markowitz V."/>
            <person name="Palaniappan K."/>
            <person name="Ivanova N."/>
            <person name="Schaumberg A."/>
            <person name="Pati A."/>
            <person name="Liolios K."/>
            <person name="Nordberg H.P."/>
            <person name="Cantor M.N."/>
            <person name="Hua S.X."/>
            <person name="Woyke T."/>
        </authorList>
    </citation>
    <scope>NUCLEOTIDE SEQUENCE [LARGE SCALE GENOMIC DNA]</scope>
    <source>
        <strain evidence="13 14">DSM 43889</strain>
    </source>
</reference>
<dbReference type="PANTHER" id="PTHR47707:SF1">
    <property type="entry name" value="NUDIX HYDROLASE FAMILY PROTEIN"/>
    <property type="match status" value="1"/>
</dbReference>
<dbReference type="InterPro" id="IPR020476">
    <property type="entry name" value="Nudix_hydrolase"/>
</dbReference>
<evidence type="ECO:0000259" key="12">
    <source>
        <dbReference type="PROSITE" id="PS51462"/>
    </source>
</evidence>
<feature type="domain" description="Nudix hydrolase" evidence="12">
    <location>
        <begin position="152"/>
        <end position="277"/>
    </location>
</feature>
<reference evidence="13 14" key="2">
    <citation type="submission" date="2022-06" db="EMBL/GenBank/DDBJ databases">
        <title>Genomic Encyclopedia of Type Strains, Phase I: the one thousand microbial genomes (KMG-I) project.</title>
        <authorList>
            <person name="Kyrpides N."/>
        </authorList>
    </citation>
    <scope>NUCLEOTIDE SEQUENCE [LARGE SCALE GENOMIC DNA]</scope>
    <source>
        <strain evidence="13 14">DSM 43889</strain>
    </source>
</reference>
<dbReference type="Proteomes" id="UP000791080">
    <property type="component" value="Unassembled WGS sequence"/>
</dbReference>
<dbReference type="PANTHER" id="PTHR47707">
    <property type="entry name" value="8-OXO-DGTP DIPHOSPHATASE"/>
    <property type="match status" value="1"/>
</dbReference>
<sequence length="287" mass="31238">MPVLRTTALVDAEPETVAAALRDRRQFVDDPAAGVRMRAVDGPGLLGADESISFHVRVLPGVWIPLRTVLTEVGASGFRSRSRPGPFFERLEHQVTLAPTGAGVLVTDEVSWTTRFGPLGRLVDVLIGRRVALRVLGARERALRDRARELGAARRVVGAAIVRDGRLLTQRRSFPVEVAGRWELPGGRVESGETDWDALRRECAEELGAEVTVLDRVGPDLPLPGGSVLRLYEAVLAEGSAEPTAVEHQGLRWVSGEELDGLDWLDADRIVLPELHALLRPLDSEVG</sequence>
<evidence type="ECO:0000256" key="6">
    <source>
        <dbReference type="ARBA" id="ARBA00022763"/>
    </source>
</evidence>
<keyword evidence="8" id="KW-0460">Magnesium</keyword>
<dbReference type="Gene3D" id="3.30.530.20">
    <property type="match status" value="1"/>
</dbReference>
<keyword evidence="5" id="KW-0479">Metal-binding</keyword>
<keyword evidence="7" id="KW-0378">Hydrolase</keyword>
<dbReference type="InterPro" id="IPR047127">
    <property type="entry name" value="MutT-like"/>
</dbReference>
<comment type="similarity">
    <text evidence="2">Belongs to the Nudix hydrolase family.</text>
</comment>
<evidence type="ECO:0000256" key="2">
    <source>
        <dbReference type="ARBA" id="ARBA00005582"/>
    </source>
</evidence>
<evidence type="ECO:0000256" key="5">
    <source>
        <dbReference type="ARBA" id="ARBA00022723"/>
    </source>
</evidence>
<dbReference type="PROSITE" id="PS51462">
    <property type="entry name" value="NUDIX"/>
    <property type="match status" value="1"/>
</dbReference>
<dbReference type="EMBL" id="AUBJ02000001">
    <property type="protein sequence ID" value="MCP2332313.1"/>
    <property type="molecule type" value="Genomic_DNA"/>
</dbReference>
<dbReference type="InterPro" id="IPR000086">
    <property type="entry name" value="NUDIX_hydrolase_dom"/>
</dbReference>
<evidence type="ECO:0000256" key="8">
    <source>
        <dbReference type="ARBA" id="ARBA00022842"/>
    </source>
</evidence>
<dbReference type="InterPro" id="IPR023393">
    <property type="entry name" value="START-like_dom_sf"/>
</dbReference>
<dbReference type="EC" id="3.6.1.55" evidence="11"/>
<dbReference type="SUPFAM" id="SSF55811">
    <property type="entry name" value="Nudix"/>
    <property type="match status" value="1"/>
</dbReference>
<evidence type="ECO:0000256" key="1">
    <source>
        <dbReference type="ARBA" id="ARBA00001946"/>
    </source>
</evidence>
<organism evidence="13 14">
    <name type="scientific">Actinoalloteichus caeruleus DSM 43889</name>
    <dbReference type="NCBI Taxonomy" id="1120930"/>
    <lineage>
        <taxon>Bacteria</taxon>
        <taxon>Bacillati</taxon>
        <taxon>Actinomycetota</taxon>
        <taxon>Actinomycetes</taxon>
        <taxon>Pseudonocardiales</taxon>
        <taxon>Pseudonocardiaceae</taxon>
        <taxon>Actinoalloteichus</taxon>
        <taxon>Actinoalloteichus cyanogriseus</taxon>
    </lineage>
</organism>
<evidence type="ECO:0000256" key="4">
    <source>
        <dbReference type="ARBA" id="ARBA00022705"/>
    </source>
</evidence>
<dbReference type="InterPro" id="IPR015797">
    <property type="entry name" value="NUDIX_hydrolase-like_dom_sf"/>
</dbReference>
<evidence type="ECO:0000313" key="14">
    <source>
        <dbReference type="Proteomes" id="UP000791080"/>
    </source>
</evidence>
<comment type="cofactor">
    <cofactor evidence="1">
        <name>Mg(2+)</name>
        <dbReference type="ChEBI" id="CHEBI:18420"/>
    </cofactor>
</comment>
<evidence type="ECO:0000256" key="7">
    <source>
        <dbReference type="ARBA" id="ARBA00022801"/>
    </source>
</evidence>
<evidence type="ECO:0000256" key="9">
    <source>
        <dbReference type="ARBA" id="ARBA00023204"/>
    </source>
</evidence>
<dbReference type="RefSeq" id="WP_103055740.1">
    <property type="nucleotide sequence ID" value="NZ_AUBJ02000001.1"/>
</dbReference>
<protein>
    <recommendedName>
        <fullName evidence="11">8-oxo-dGTP diphosphatase</fullName>
        <ecNumber evidence="11">3.6.1.55</ecNumber>
    </recommendedName>
</protein>
<keyword evidence="9" id="KW-0234">DNA repair</keyword>
<name>A0ABT1JIL7_ACTCY</name>
<evidence type="ECO:0000256" key="10">
    <source>
        <dbReference type="ARBA" id="ARBA00035861"/>
    </source>
</evidence>
<dbReference type="Pfam" id="PF00293">
    <property type="entry name" value="NUDIX"/>
    <property type="match status" value="1"/>
</dbReference>
<keyword evidence="3" id="KW-0515">Mutator protein</keyword>
<keyword evidence="14" id="KW-1185">Reference proteome</keyword>
<dbReference type="CDD" id="cd03425">
    <property type="entry name" value="NUDIX_MutT_NudA_like"/>
    <property type="match status" value="1"/>
</dbReference>
<dbReference type="SUPFAM" id="SSF55961">
    <property type="entry name" value="Bet v1-like"/>
    <property type="match status" value="1"/>
</dbReference>
<evidence type="ECO:0000313" key="13">
    <source>
        <dbReference type="EMBL" id="MCP2332313.1"/>
    </source>
</evidence>
<evidence type="ECO:0000256" key="3">
    <source>
        <dbReference type="ARBA" id="ARBA00022457"/>
    </source>
</evidence>
<keyword evidence="6" id="KW-0227">DNA damage</keyword>
<accession>A0ABT1JIL7</accession>